<dbReference type="EMBL" id="LGRX02034526">
    <property type="protein sequence ID" value="KAK3237570.1"/>
    <property type="molecule type" value="Genomic_DNA"/>
</dbReference>
<protein>
    <recommendedName>
        <fullName evidence="2">EF-hand domain-containing protein</fullName>
    </recommendedName>
</protein>
<dbReference type="GO" id="GO:0005509">
    <property type="term" value="F:calcium ion binding"/>
    <property type="evidence" value="ECO:0007669"/>
    <property type="project" value="InterPro"/>
</dbReference>
<name>A0AAE0BKB5_9CHLO</name>
<keyword evidence="4" id="KW-1185">Reference proteome</keyword>
<feature type="domain" description="EF-hand" evidence="2">
    <location>
        <begin position="1351"/>
        <end position="1386"/>
    </location>
</feature>
<evidence type="ECO:0000313" key="3">
    <source>
        <dbReference type="EMBL" id="KAK3237570.1"/>
    </source>
</evidence>
<sequence length="1682" mass="188456">MFNGPSSEPHRTREAVDSPVEDVWASFAPLEGVDQRNSAGRNILLNREALHGPERFNVSPGAAEASSPWTIRSQRFDAVAAHPMSEMSRAKIANDKLHRIFPARNQEISPKHSEAARTLRKRFDDLVASTEKEYTPTSSPSRPSSMSHSSARPKQFEDYGPSTARPSTADDSLHSSLLRRPSQANTWRASTSNFSPSSHIAKQVMSFGKKASSSAPSSGKGQDPLPEKATANHVPLSPQHSFESFFGRSQPELSVSSPAPESSTGREPPSASGSGSSRDRTIRMAIPWVLLNDYKTLVVEDLKPGKRLKSGTVEVGLPSKPASRKDAVVLDEWLRREVQRLSKLQESGRGGQDENAELRESNSTVVNDTRSSAVDDPFAEIDPALNNDGSSLLQKCQEAMVEMVRQVGVHCIERGECLASLWTVVSGEIDRVAQGRRAGELRLQHRNDKLKRRLDETHLALQMTVTKYKKLKEERNTRVSVLQDKIVGMNNELFKAETYVKKRCMALKWNNAKGCALGYAKTLRDMSPGLSRIMVSEIDIIERCREFEKLLSGCAVIYQERQRKRDTDNNKQITNMLKTATSAVQREKSRISSLFSSMGLDAEQFASIDLSDPVEALRGMSGPDAGKLLDRLQPANTARVLAKMAPHNAQTYLMCMSPSMRAQALTHMKKDVLDGIVRPLSAADVSKLLAGMDGEQMAKFLLKLNERELVISMLRGVTSDIVAEVLGGLVAHKDGMPLASPCFKAFFDANYDQAAAVIANMQPVHVAPILSELPLNLTALVLCGESCTAKHTAACLTALSSSDAATILKRIRTDVLRPIVEEMDTDPIVRLMSYLSNYDQQYILRLLVEQRQKAVFDRMEMSQQLGVLTAMADNVETKEPVLMDFSDEEEDEMEEEEIFIQSEKEPETPARKNMWTRARSVFAAPANNLLNTVKMTLQLSAEERMKEEYRRREAEEVHVKIMAGSLENVQPHIAAKVLVTISLAKQARIMQDVERSHAAVIFQMMEVAQQNELLAGLLTYNTSALSGILLAMEQTRAAMIIKNSLHMIMTPDLVKLLLAIPPEMSRLIVGGMLKENRNTLMSAIRAENSLAYKRIKKIHNDDDSMSSESGGSDEEDPEVDISKDRNRFSPKDPRVQEALRLYGKARPRNKPWILQFMNKYYALKREADMAAIEARRDIVSLPEFLWQDLLKSNDSDDAVKAVMGEVCSTLLTCIRHGPDPRITTFSKFISEAWDTRVLSQYLEAYSMLEKSSEELGVMAVEYAVEKNPLSEPDVCLNKCFAVSDNILGKRSLTASRMTMDRLTMNAVPAGDTQLSTYMETYGERPLERLMRIPRSTFLEELCTEADRCELFYQDCLADLFKEFDADKSGTFELDEVEQMVRYFVEEVEDEDPSVAEMNLDSEAIATTVFQSALKADLLSGNSPPLTEEGEDTVSVYGWKAAANEPSADIIRRFVMISRLTPPPALPNKEEAKKKDRIIQVMAHRHWRIMEKNIDECASQAGTMESMIRGYITRMKNETEGVGRLRLYLLILKTLCDQPQTWIAEKLKNTESGSSTSDDDIVALQRLLMQFEDSLTVLYSGADVVHQRRMPSWYTRFTSKDVQESALRSRLARVPIFRRHHEHADCLGLSRQAVIMVETSTALLIQRKYRALRAGRRINKVFSAKKASKKIPRNIQRRGSVTR</sequence>
<feature type="compositionally biased region" description="Basic and acidic residues" evidence="1">
    <location>
        <begin position="1120"/>
        <end position="1130"/>
    </location>
</feature>
<dbReference type="InterPro" id="IPR002048">
    <property type="entry name" value="EF_hand_dom"/>
</dbReference>
<feature type="compositionally biased region" description="Low complexity" evidence="1">
    <location>
        <begin position="206"/>
        <end position="221"/>
    </location>
</feature>
<feature type="compositionally biased region" description="Polar residues" evidence="1">
    <location>
        <begin position="251"/>
        <end position="276"/>
    </location>
</feature>
<dbReference type="Pfam" id="PF03448">
    <property type="entry name" value="MgtE_N"/>
    <property type="match status" value="1"/>
</dbReference>
<feature type="compositionally biased region" description="Low complexity" evidence="1">
    <location>
        <begin position="136"/>
        <end position="150"/>
    </location>
</feature>
<evidence type="ECO:0000259" key="2">
    <source>
        <dbReference type="PROSITE" id="PS50222"/>
    </source>
</evidence>
<dbReference type="InterPro" id="IPR038076">
    <property type="entry name" value="MgtE_N_sf"/>
</dbReference>
<feature type="region of interest" description="Disordered" evidence="1">
    <location>
        <begin position="344"/>
        <end position="373"/>
    </location>
</feature>
<dbReference type="PROSITE" id="PS50222">
    <property type="entry name" value="EF_HAND_2"/>
    <property type="match status" value="1"/>
</dbReference>
<organism evidence="3 4">
    <name type="scientific">Cymbomonas tetramitiformis</name>
    <dbReference type="NCBI Taxonomy" id="36881"/>
    <lineage>
        <taxon>Eukaryota</taxon>
        <taxon>Viridiplantae</taxon>
        <taxon>Chlorophyta</taxon>
        <taxon>Pyramimonadophyceae</taxon>
        <taxon>Pyramimonadales</taxon>
        <taxon>Pyramimonadaceae</taxon>
        <taxon>Cymbomonas</taxon>
    </lineage>
</organism>
<dbReference type="Gene3D" id="1.25.60.10">
    <property type="entry name" value="MgtE N-terminal domain-like"/>
    <property type="match status" value="2"/>
</dbReference>
<evidence type="ECO:0000256" key="1">
    <source>
        <dbReference type="SAM" id="MobiDB-lite"/>
    </source>
</evidence>
<feature type="compositionally biased region" description="Polar residues" evidence="1">
    <location>
        <begin position="361"/>
        <end position="372"/>
    </location>
</feature>
<reference evidence="3 4" key="1">
    <citation type="journal article" date="2015" name="Genome Biol. Evol.">
        <title>Comparative Genomics of a Bacterivorous Green Alga Reveals Evolutionary Causalities and Consequences of Phago-Mixotrophic Mode of Nutrition.</title>
        <authorList>
            <person name="Burns J.A."/>
            <person name="Paasch A."/>
            <person name="Narechania A."/>
            <person name="Kim E."/>
        </authorList>
    </citation>
    <scope>NUCLEOTIDE SEQUENCE [LARGE SCALE GENOMIC DNA]</scope>
    <source>
        <strain evidence="3 4">PLY_AMNH</strain>
    </source>
</reference>
<gene>
    <name evidence="3" type="ORF">CYMTET_52366</name>
</gene>
<dbReference type="Proteomes" id="UP001190700">
    <property type="component" value="Unassembled WGS sequence"/>
</dbReference>
<proteinExistence type="predicted"/>
<evidence type="ECO:0000313" key="4">
    <source>
        <dbReference type="Proteomes" id="UP001190700"/>
    </source>
</evidence>
<feature type="region of interest" description="Disordered" evidence="1">
    <location>
        <begin position="130"/>
        <end position="175"/>
    </location>
</feature>
<accession>A0AAE0BKB5</accession>
<feature type="region of interest" description="Disordered" evidence="1">
    <location>
        <begin position="1101"/>
        <end position="1130"/>
    </location>
</feature>
<comment type="caution">
    <text evidence="3">The sequence shown here is derived from an EMBL/GenBank/DDBJ whole genome shotgun (WGS) entry which is preliminary data.</text>
</comment>
<dbReference type="InterPro" id="IPR006668">
    <property type="entry name" value="Mg_transptr_MgtE_intracell_dom"/>
</dbReference>
<dbReference type="SUPFAM" id="SSF158791">
    <property type="entry name" value="MgtE N-terminal domain-like"/>
    <property type="match status" value="2"/>
</dbReference>
<feature type="region of interest" description="Disordered" evidence="1">
    <location>
        <begin position="205"/>
        <end position="279"/>
    </location>
</feature>